<dbReference type="OrthoDB" id="1927209at2759"/>
<accession>A0A5C7H7I0</accession>
<dbReference type="InterPro" id="IPR031137">
    <property type="entry name" value="GRF"/>
</dbReference>
<feature type="short sequence motif" description="Bipartite nuclear localization signal" evidence="4">
    <location>
        <begin position="273"/>
        <end position="280"/>
    </location>
</feature>
<evidence type="ECO:0000313" key="10">
    <source>
        <dbReference type="Proteomes" id="UP000323000"/>
    </source>
</evidence>
<dbReference type="GO" id="GO:0005524">
    <property type="term" value="F:ATP binding"/>
    <property type="evidence" value="ECO:0007669"/>
    <property type="project" value="UniProtKB-UniRule"/>
</dbReference>
<protein>
    <recommendedName>
        <fullName evidence="5">Growth-regulating factor</fullName>
    </recommendedName>
</protein>
<dbReference type="GO" id="GO:0099402">
    <property type="term" value="P:plant organ development"/>
    <property type="evidence" value="ECO:0007669"/>
    <property type="project" value="UniProtKB-ARBA"/>
</dbReference>
<feature type="region of interest" description="Disordered" evidence="6">
    <location>
        <begin position="583"/>
        <end position="632"/>
    </location>
</feature>
<dbReference type="InterPro" id="IPR014977">
    <property type="entry name" value="WRC_dom"/>
</dbReference>
<dbReference type="EMBL" id="VAHF01000010">
    <property type="protein sequence ID" value="TXG52565.1"/>
    <property type="molecule type" value="Genomic_DNA"/>
</dbReference>
<evidence type="ECO:0000256" key="4">
    <source>
        <dbReference type="PROSITE-ProRule" id="PRU01002"/>
    </source>
</evidence>
<dbReference type="AlphaFoldDB" id="A0A5C7H7I0"/>
<dbReference type="Pfam" id="PF08880">
    <property type="entry name" value="QLQ"/>
    <property type="match status" value="1"/>
</dbReference>
<proteinExistence type="inferred from homology"/>
<evidence type="ECO:0000256" key="6">
    <source>
        <dbReference type="SAM" id="MobiDB-lite"/>
    </source>
</evidence>
<feature type="domain" description="QLQ" evidence="7">
    <location>
        <begin position="171"/>
        <end position="206"/>
    </location>
</feature>
<keyword evidence="5" id="KW-0804">Transcription</keyword>
<dbReference type="InterPro" id="IPR014978">
    <property type="entry name" value="Gln-Leu-Gln_QLQ"/>
</dbReference>
<dbReference type="Pfam" id="PF08879">
    <property type="entry name" value="WRC"/>
    <property type="match status" value="1"/>
</dbReference>
<evidence type="ECO:0000256" key="3">
    <source>
        <dbReference type="ARBA" id="ARBA00023242"/>
    </source>
</evidence>
<dbReference type="SMART" id="SM00951">
    <property type="entry name" value="QLQ"/>
    <property type="match status" value="1"/>
</dbReference>
<gene>
    <name evidence="9" type="ORF">EZV62_021734</name>
</gene>
<comment type="function">
    <text evidence="5">Transcription activator.</text>
</comment>
<comment type="similarity">
    <text evidence="2 5">Belongs to the GRF family.</text>
</comment>
<sequence>MDFGVVGFDGLVGSDSTSTTGFGSLAASDPVTKHKWYGSTGFLKQERSVNNNTHEEDDWRSSSSKVARTDDLSVSSKAAMLLQQRNNNNSTSSSTLLRSNTTLFDGQQQQQMLSFSSPKSDHALSLDRNSENATLPYYHLTSPAFSRNTGYNSGSYNGVNMHGILAGARGPFTPSQWMELEHQALIYKYINANVPVPSNLLNPIKKALDSAGCSYFSGGLLRPNTVGWGSFHLGFSNNSDPEPGRCRRTDGKKWRCSRDAVPDQKYCERHMNRGRHRSRKPVEGQSGHSAAANTTSTTSKVIPTASPMAVGPTAGGGGGGASVEHQKQLKSLQSGGASSLSAAAPSNRFKKLTVSSGGSLLCRMFLNKDNVDETKQNTTDLSMLPPSVEMKFKENSFGISKQQMAYEESSRSQFGLVSSYSLMNPSQRNSPLMTLKNFGSSQDLANQETESQNSLRQFMDDWPKNQPNRSAISWPDIDMQSDRTQLSISIPVTASDFMSSTSSPNNDKVTLSPLRLSREFDPIQMGLGVGSVLNEPSQRQANWIPISWETSMGGPLGEVLHNTNNNSSTVECKNTSALNLLSEGWDNSPRLSPTGVLSKSAFGSLSNSSAGSSPRAENKTGEGASLCNDLHG</sequence>
<dbReference type="PANTHER" id="PTHR31602">
    <property type="entry name" value="GROWTH-REGULATING FACTOR 5"/>
    <property type="match status" value="1"/>
</dbReference>
<dbReference type="GO" id="GO:0006351">
    <property type="term" value="P:DNA-templated transcription"/>
    <property type="evidence" value="ECO:0007669"/>
    <property type="project" value="UniProtKB-UniRule"/>
</dbReference>
<feature type="short sequence motif" description="Bipartite nuclear localization signal" evidence="4">
    <location>
        <begin position="245"/>
        <end position="255"/>
    </location>
</feature>
<evidence type="ECO:0000256" key="5">
    <source>
        <dbReference type="RuleBase" id="RU367127"/>
    </source>
</evidence>
<dbReference type="Proteomes" id="UP000323000">
    <property type="component" value="Chromosome 10"/>
</dbReference>
<evidence type="ECO:0000256" key="1">
    <source>
        <dbReference type="ARBA" id="ARBA00004123"/>
    </source>
</evidence>
<evidence type="ECO:0000313" key="9">
    <source>
        <dbReference type="EMBL" id="TXG52565.1"/>
    </source>
</evidence>
<feature type="region of interest" description="Disordered" evidence="6">
    <location>
        <begin position="48"/>
        <end position="67"/>
    </location>
</feature>
<organism evidence="9 10">
    <name type="scientific">Acer yangbiense</name>
    <dbReference type="NCBI Taxonomy" id="1000413"/>
    <lineage>
        <taxon>Eukaryota</taxon>
        <taxon>Viridiplantae</taxon>
        <taxon>Streptophyta</taxon>
        <taxon>Embryophyta</taxon>
        <taxon>Tracheophyta</taxon>
        <taxon>Spermatophyta</taxon>
        <taxon>Magnoliopsida</taxon>
        <taxon>eudicotyledons</taxon>
        <taxon>Gunneridae</taxon>
        <taxon>Pentapetalae</taxon>
        <taxon>rosids</taxon>
        <taxon>malvids</taxon>
        <taxon>Sapindales</taxon>
        <taxon>Sapindaceae</taxon>
        <taxon>Hippocastanoideae</taxon>
        <taxon>Acereae</taxon>
        <taxon>Acer</taxon>
    </lineage>
</organism>
<dbReference type="GO" id="GO:0006355">
    <property type="term" value="P:regulation of DNA-templated transcription"/>
    <property type="evidence" value="ECO:0007669"/>
    <property type="project" value="InterPro"/>
</dbReference>
<feature type="region of interest" description="Disordered" evidence="6">
    <location>
        <begin position="267"/>
        <end position="323"/>
    </location>
</feature>
<comment type="domain">
    <text evidence="5">The QLQ domain and WRC domain may be involved in protein-protein interaction and DNA-binding, respectively.</text>
</comment>
<comment type="subcellular location">
    <subcellularLocation>
        <location evidence="1 4 5">Nucleus</location>
    </subcellularLocation>
</comment>
<dbReference type="GO" id="GO:0005634">
    <property type="term" value="C:nucleus"/>
    <property type="evidence" value="ECO:0007669"/>
    <property type="project" value="UniProtKB-SubCell"/>
</dbReference>
<dbReference type="PANTHER" id="PTHR31602:SF51">
    <property type="entry name" value="GROWTH-REGULATING FACTOR"/>
    <property type="match status" value="1"/>
</dbReference>
<dbReference type="PROSITE" id="PS51666">
    <property type="entry name" value="QLQ"/>
    <property type="match status" value="1"/>
</dbReference>
<feature type="compositionally biased region" description="Low complexity" evidence="6">
    <location>
        <begin position="597"/>
        <end position="613"/>
    </location>
</feature>
<evidence type="ECO:0000256" key="2">
    <source>
        <dbReference type="ARBA" id="ARBA00008122"/>
    </source>
</evidence>
<name>A0A5C7H7I0_9ROSI</name>
<keyword evidence="10" id="KW-1185">Reference proteome</keyword>
<reference evidence="10" key="1">
    <citation type="journal article" date="2019" name="Gigascience">
        <title>De novo genome assembly of the endangered Acer yangbiense, a plant species with extremely small populations endemic to Yunnan Province, China.</title>
        <authorList>
            <person name="Yang J."/>
            <person name="Wariss H.M."/>
            <person name="Tao L."/>
            <person name="Zhang R."/>
            <person name="Yun Q."/>
            <person name="Hollingsworth P."/>
            <person name="Dao Z."/>
            <person name="Luo G."/>
            <person name="Guo H."/>
            <person name="Ma Y."/>
            <person name="Sun W."/>
        </authorList>
    </citation>
    <scope>NUCLEOTIDE SEQUENCE [LARGE SCALE GENOMIC DNA]</scope>
    <source>
        <strain evidence="10">cv. Malutang</strain>
    </source>
</reference>
<dbReference type="PROSITE" id="PS51667">
    <property type="entry name" value="WRC"/>
    <property type="match status" value="1"/>
</dbReference>
<keyword evidence="5" id="KW-0010">Activator</keyword>
<feature type="compositionally biased region" description="Low complexity" evidence="6">
    <location>
        <begin position="289"/>
        <end position="299"/>
    </location>
</feature>
<comment type="caution">
    <text evidence="9">The sequence shown here is derived from an EMBL/GenBank/DDBJ whole genome shotgun (WGS) entry which is preliminary data.</text>
</comment>
<keyword evidence="3 4" id="KW-0539">Nucleus</keyword>
<feature type="domain" description="WRC" evidence="8">
    <location>
        <begin position="240"/>
        <end position="284"/>
    </location>
</feature>
<keyword evidence="5" id="KW-0805">Transcription regulation</keyword>
<evidence type="ECO:0000259" key="7">
    <source>
        <dbReference type="PROSITE" id="PS51666"/>
    </source>
</evidence>
<evidence type="ECO:0000259" key="8">
    <source>
        <dbReference type="PROSITE" id="PS51667"/>
    </source>
</evidence>